<organism evidence="1 3">
    <name type="scientific">Didymodactylos carnosus</name>
    <dbReference type="NCBI Taxonomy" id="1234261"/>
    <lineage>
        <taxon>Eukaryota</taxon>
        <taxon>Metazoa</taxon>
        <taxon>Spiralia</taxon>
        <taxon>Gnathifera</taxon>
        <taxon>Rotifera</taxon>
        <taxon>Eurotatoria</taxon>
        <taxon>Bdelloidea</taxon>
        <taxon>Philodinida</taxon>
        <taxon>Philodinidae</taxon>
        <taxon>Didymodactylos</taxon>
    </lineage>
</organism>
<name>A0A815WIU9_9BILA</name>
<sequence>MRAGSLCQHQIHLIIRNRNATTRAPSSVTEIIVKSVAAGLSYCTCRWSISNSTYDECGDVCNMVSGGVLDEDNCTLTFNSTGKTVGSYYAAALMIEDFYDESTYTPFSSIPLQFLIEVVASPPCPLAPNITGSISEGSCTAIHVGELFTFQIIVEKGCPGTVISDIFTVPPLYMLKSSLIENVTGALWSVTESWIPDATQVGSQVYCAVAVD</sequence>
<dbReference type="Proteomes" id="UP000681722">
    <property type="component" value="Unassembled WGS sequence"/>
</dbReference>
<evidence type="ECO:0000313" key="3">
    <source>
        <dbReference type="Proteomes" id="UP000663829"/>
    </source>
</evidence>
<protein>
    <submittedName>
        <fullName evidence="1">Uncharacterized protein</fullName>
    </submittedName>
</protein>
<gene>
    <name evidence="1" type="ORF">GPM918_LOCUS38938</name>
    <name evidence="2" type="ORF">SRO942_LOCUS39791</name>
</gene>
<reference evidence="1" key="1">
    <citation type="submission" date="2021-02" db="EMBL/GenBank/DDBJ databases">
        <authorList>
            <person name="Nowell W R."/>
        </authorList>
    </citation>
    <scope>NUCLEOTIDE SEQUENCE</scope>
</reference>
<dbReference type="EMBL" id="CAJNOQ010026529">
    <property type="protein sequence ID" value="CAF1546484.1"/>
    <property type="molecule type" value="Genomic_DNA"/>
</dbReference>
<comment type="caution">
    <text evidence="1">The sequence shown here is derived from an EMBL/GenBank/DDBJ whole genome shotgun (WGS) entry which is preliminary data.</text>
</comment>
<dbReference type="Proteomes" id="UP000663829">
    <property type="component" value="Unassembled WGS sequence"/>
</dbReference>
<evidence type="ECO:0000313" key="2">
    <source>
        <dbReference type="EMBL" id="CAF4407252.1"/>
    </source>
</evidence>
<keyword evidence="3" id="KW-1185">Reference proteome</keyword>
<dbReference type="EMBL" id="CAJOBC010092186">
    <property type="protein sequence ID" value="CAF4407252.1"/>
    <property type="molecule type" value="Genomic_DNA"/>
</dbReference>
<proteinExistence type="predicted"/>
<dbReference type="OrthoDB" id="10063988at2759"/>
<dbReference type="AlphaFoldDB" id="A0A815WIU9"/>
<feature type="non-terminal residue" evidence="1">
    <location>
        <position position="1"/>
    </location>
</feature>
<evidence type="ECO:0000313" key="1">
    <source>
        <dbReference type="EMBL" id="CAF1546484.1"/>
    </source>
</evidence>
<accession>A0A815WIU9</accession>